<dbReference type="Gene3D" id="2.170.120.20">
    <property type="entry name" value="Ribosomal protein L25, beta domain"/>
    <property type="match status" value="1"/>
</dbReference>
<dbReference type="NCBIfam" id="NF004612">
    <property type="entry name" value="PRK05943.1"/>
    <property type="match status" value="1"/>
</dbReference>
<dbReference type="InterPro" id="IPR001021">
    <property type="entry name" value="Ribosomal_bL25_long"/>
</dbReference>
<evidence type="ECO:0000259" key="8">
    <source>
        <dbReference type="Pfam" id="PF14693"/>
    </source>
</evidence>
<dbReference type="InterPro" id="IPR020057">
    <property type="entry name" value="Ribosomal_bL25_b-dom"/>
</dbReference>
<evidence type="ECO:0000256" key="5">
    <source>
        <dbReference type="HAMAP-Rule" id="MF_01334"/>
    </source>
</evidence>
<dbReference type="Pfam" id="PF01386">
    <property type="entry name" value="Ribosomal_L25p"/>
    <property type="match status" value="1"/>
</dbReference>
<feature type="domain" description="Large ribosomal subunit protein bL25 beta" evidence="8">
    <location>
        <begin position="102"/>
        <end position="182"/>
    </location>
</feature>
<dbReference type="RefSeq" id="WP_268610250.1">
    <property type="nucleotide sequence ID" value="NZ_CP113797.1"/>
</dbReference>
<feature type="region of interest" description="Disordered" evidence="6">
    <location>
        <begin position="1"/>
        <end position="20"/>
    </location>
</feature>
<keyword evidence="10" id="KW-1185">Reference proteome</keyword>
<evidence type="ECO:0000256" key="2">
    <source>
        <dbReference type="ARBA" id="ARBA00022884"/>
    </source>
</evidence>
<reference evidence="9" key="1">
    <citation type="submission" date="2022-12" db="EMBL/GenBank/DDBJ databases">
        <title>Polyphasic identification of a Novel Hot-Spring Cyanobacterium Ocullathermofonsia sinensis gen nov. sp. nov. and Genomic Insights on its Adaptations to the Thermal Habitat.</title>
        <authorList>
            <person name="Daroch M."/>
            <person name="Tang J."/>
            <person name="Jiang Y."/>
        </authorList>
    </citation>
    <scope>NUCLEOTIDE SEQUENCE</scope>
    <source>
        <strain evidence="9">PKUAC-SCTA174</strain>
    </source>
</reference>
<organism evidence="9 10">
    <name type="scientific">Thermocoleostomius sinensis A174</name>
    <dbReference type="NCBI Taxonomy" id="2016057"/>
    <lineage>
        <taxon>Bacteria</taxon>
        <taxon>Bacillati</taxon>
        <taxon>Cyanobacteriota</taxon>
        <taxon>Cyanophyceae</taxon>
        <taxon>Oculatellales</taxon>
        <taxon>Oculatellaceae</taxon>
        <taxon>Thermocoleostomius</taxon>
    </lineage>
</organism>
<dbReference type="Gene3D" id="2.40.240.10">
    <property type="entry name" value="Ribosomal Protein L25, Chain P"/>
    <property type="match status" value="1"/>
</dbReference>
<dbReference type="InterPro" id="IPR029751">
    <property type="entry name" value="Ribosomal_L25_dom"/>
</dbReference>
<evidence type="ECO:0000256" key="4">
    <source>
        <dbReference type="ARBA" id="ARBA00023274"/>
    </source>
</evidence>
<accession>A0A9E9CA17</accession>
<dbReference type="PANTHER" id="PTHR33284:SF1">
    <property type="entry name" value="RIBOSOMAL PROTEIN L25_GLN-TRNA SYNTHETASE, ANTI-CODON-BINDING DOMAIN-CONTAINING PROTEIN"/>
    <property type="match status" value="1"/>
</dbReference>
<evidence type="ECO:0000256" key="3">
    <source>
        <dbReference type="ARBA" id="ARBA00022980"/>
    </source>
</evidence>
<dbReference type="AlphaFoldDB" id="A0A9E9CA17"/>
<dbReference type="InterPro" id="IPR037121">
    <property type="entry name" value="Ribosomal_bL25_C"/>
</dbReference>
<sequence length="209" mass="22406">MELTLDCKKRPEGSKPNALRREGRLPAVLYGHKGNESVAITVDAKAAQMLLKKASVNNTLVNLNVADLPWRGKTLIREVQTHPWRDDIYHLSFFSVGAQESLQVTVPLHYVGTPVGVKNEGGALDTVLTELEVSCSPDNIPDTIEVDVSNLHAGDSLHINQLKLPANVEVVADGELVVATVLGKGGQVTAEAEALEAEEAAEANTETAE</sequence>
<dbReference type="Proteomes" id="UP001163152">
    <property type="component" value="Chromosome"/>
</dbReference>
<dbReference type="PANTHER" id="PTHR33284">
    <property type="entry name" value="RIBOSOMAL PROTEIN L25/GLN-TRNA SYNTHETASE, ANTI-CODON-BINDING DOMAIN-CONTAINING PROTEIN"/>
    <property type="match status" value="1"/>
</dbReference>
<evidence type="ECO:0000256" key="6">
    <source>
        <dbReference type="SAM" id="MobiDB-lite"/>
    </source>
</evidence>
<keyword evidence="1 5" id="KW-0699">rRNA-binding</keyword>
<keyword evidence="3 5" id="KW-0689">Ribosomal protein</keyword>
<comment type="subunit">
    <text evidence="5">Part of the 50S ribosomal subunit; part of the 5S rRNA/L5/L18/L25 subcomplex. Contacts the 5S rRNA. Binds to the 5S rRNA independently of L5 and L18.</text>
</comment>
<dbReference type="NCBIfam" id="TIGR00731">
    <property type="entry name" value="bL25_bact_ctc"/>
    <property type="match status" value="1"/>
</dbReference>
<dbReference type="GO" id="GO:0006412">
    <property type="term" value="P:translation"/>
    <property type="evidence" value="ECO:0007669"/>
    <property type="project" value="UniProtKB-UniRule"/>
</dbReference>
<name>A0A9E9CA17_9CYAN</name>
<feature type="domain" description="Large ribosomal subunit protein bL25 L25" evidence="7">
    <location>
        <begin position="5"/>
        <end position="93"/>
    </location>
</feature>
<dbReference type="KEGG" id="tsin:OXH18_24900"/>
<keyword evidence="4 5" id="KW-0687">Ribonucleoprotein</keyword>
<dbReference type="SUPFAM" id="SSF50715">
    <property type="entry name" value="Ribosomal protein L25-like"/>
    <property type="match status" value="1"/>
</dbReference>
<evidence type="ECO:0000259" key="7">
    <source>
        <dbReference type="Pfam" id="PF01386"/>
    </source>
</evidence>
<protein>
    <recommendedName>
        <fullName evidence="5">Large ribosomal subunit protein bL25</fullName>
    </recommendedName>
    <alternativeName>
        <fullName evidence="5">General stress protein CTC</fullName>
    </alternativeName>
</protein>
<evidence type="ECO:0000313" key="10">
    <source>
        <dbReference type="Proteomes" id="UP001163152"/>
    </source>
</evidence>
<dbReference type="HAMAP" id="MF_01334">
    <property type="entry name" value="Ribosomal_bL25_CTC"/>
    <property type="match status" value="1"/>
</dbReference>
<dbReference type="NCBIfam" id="NF004139">
    <property type="entry name" value="PRK05618.4-2"/>
    <property type="match status" value="1"/>
</dbReference>
<dbReference type="CDD" id="cd00495">
    <property type="entry name" value="Ribosomal_L25_TL5_CTC"/>
    <property type="match status" value="1"/>
</dbReference>
<dbReference type="InterPro" id="IPR020056">
    <property type="entry name" value="Rbsml_bL25/Gln-tRNA_synth_N"/>
</dbReference>
<proteinExistence type="inferred from homology"/>
<dbReference type="GO" id="GO:0003735">
    <property type="term" value="F:structural constituent of ribosome"/>
    <property type="evidence" value="ECO:0007669"/>
    <property type="project" value="InterPro"/>
</dbReference>
<evidence type="ECO:0000313" key="9">
    <source>
        <dbReference type="EMBL" id="WAL60362.1"/>
    </source>
</evidence>
<evidence type="ECO:0000256" key="1">
    <source>
        <dbReference type="ARBA" id="ARBA00022730"/>
    </source>
</evidence>
<keyword evidence="2 5" id="KW-0694">RNA-binding</keyword>
<dbReference type="GO" id="GO:0022625">
    <property type="term" value="C:cytosolic large ribosomal subunit"/>
    <property type="evidence" value="ECO:0007669"/>
    <property type="project" value="TreeGrafter"/>
</dbReference>
<comment type="similarity">
    <text evidence="5">Belongs to the bacterial ribosomal protein bL25 family. CTC subfamily.</text>
</comment>
<gene>
    <name evidence="5" type="primary">rplY</name>
    <name evidence="5" type="synonym">ctc</name>
    <name evidence="9" type="ORF">OXH18_24900</name>
</gene>
<dbReference type="GO" id="GO:0008097">
    <property type="term" value="F:5S rRNA binding"/>
    <property type="evidence" value="ECO:0007669"/>
    <property type="project" value="InterPro"/>
</dbReference>
<dbReference type="EMBL" id="CP113797">
    <property type="protein sequence ID" value="WAL60362.1"/>
    <property type="molecule type" value="Genomic_DNA"/>
</dbReference>
<dbReference type="InterPro" id="IPR020930">
    <property type="entry name" value="Ribosomal_uL5_bac-type"/>
</dbReference>
<comment type="function">
    <text evidence="5">This is one of the proteins that binds to the 5S RNA in the ribosome where it forms part of the central protuberance.</text>
</comment>
<dbReference type="InterPro" id="IPR011035">
    <property type="entry name" value="Ribosomal_bL25/Gln-tRNA_synth"/>
</dbReference>
<dbReference type="Pfam" id="PF14693">
    <property type="entry name" value="Ribosomal_TL5_C"/>
    <property type="match status" value="1"/>
</dbReference>